<evidence type="ECO:0000313" key="1">
    <source>
        <dbReference type="EMBL" id="EGG17336.1"/>
    </source>
</evidence>
<dbReference type="EMBL" id="GL883021">
    <property type="protein sequence ID" value="EGG17336.1"/>
    <property type="molecule type" value="Genomic_DNA"/>
</dbReference>
<reference evidence="2" key="1">
    <citation type="journal article" date="2011" name="Genome Res.">
        <title>Phylogeny-wide analysis of social amoeba genomes highlights ancient origins for complex intercellular communication.</title>
        <authorList>
            <person name="Heidel A.J."/>
            <person name="Lawal H.M."/>
            <person name="Felder M."/>
            <person name="Schilde C."/>
            <person name="Helps N.R."/>
            <person name="Tunggal B."/>
            <person name="Rivero F."/>
            <person name="John U."/>
            <person name="Schleicher M."/>
            <person name="Eichinger L."/>
            <person name="Platzer M."/>
            <person name="Noegel A.A."/>
            <person name="Schaap P."/>
            <person name="Gloeckner G."/>
        </authorList>
    </citation>
    <scope>NUCLEOTIDE SEQUENCE [LARGE SCALE GENOMIC DNA]</scope>
    <source>
        <strain evidence="2">SH3</strain>
    </source>
</reference>
<dbReference type="RefSeq" id="XP_004355820.1">
    <property type="nucleotide sequence ID" value="XM_004355767.1"/>
</dbReference>
<gene>
    <name evidence="1" type="ORF">DFA_08331</name>
</gene>
<sequence>MVLGAHTTLKSMKLSVTLKYPLVDLGLTKFLSLTELIFVNYLVSNVGPGLLPTSLTSLTIRLLDIPPRDTFLSLTLLVHLEIQVHRESIDPNRDEFIDLEDLPNLKTLIFDGDNDIVSEGDNQPITGISVPMSLKILKLRCNRSQIPSRCVMPLLEKLYVNQIVFPPTLTHLSIMGLYEPIQLPESLVKLKQMINQASIPRQLKKLVWANPHIGWETNKSQLKLPSSNDYPPNLETLNLNGIEDDFKFEVPQTIKYLSISLTHGHNLMPYNQQPLSIFSISSKIITISQQQQQQQQQWLPHNTTHLTCDIRSLFPALFRLDEVINHTNVSTLHLSNPHFLFNFTIQRLDADNRNVLVFESQFLIGGIITQQRKTNSQQYDPIYVYLDPLPSSSSPFELRIYNQTLVDTLVLSKE</sequence>
<accession>F4Q5S7</accession>
<keyword evidence="2" id="KW-1185">Reference proteome</keyword>
<dbReference type="GeneID" id="14869209"/>
<dbReference type="Proteomes" id="UP000007797">
    <property type="component" value="Unassembled WGS sequence"/>
</dbReference>
<dbReference type="KEGG" id="dfa:DFA_08331"/>
<dbReference type="OrthoDB" id="24501at2759"/>
<name>F4Q5S7_CACFS</name>
<dbReference type="AlphaFoldDB" id="F4Q5S7"/>
<evidence type="ECO:0000313" key="2">
    <source>
        <dbReference type="Proteomes" id="UP000007797"/>
    </source>
</evidence>
<organism evidence="1 2">
    <name type="scientific">Cavenderia fasciculata</name>
    <name type="common">Slime mold</name>
    <name type="synonym">Dictyostelium fasciculatum</name>
    <dbReference type="NCBI Taxonomy" id="261658"/>
    <lineage>
        <taxon>Eukaryota</taxon>
        <taxon>Amoebozoa</taxon>
        <taxon>Evosea</taxon>
        <taxon>Eumycetozoa</taxon>
        <taxon>Dictyostelia</taxon>
        <taxon>Acytosteliales</taxon>
        <taxon>Cavenderiaceae</taxon>
        <taxon>Cavenderia</taxon>
    </lineage>
</organism>
<proteinExistence type="predicted"/>
<protein>
    <submittedName>
        <fullName evidence="1">Uncharacterized protein</fullName>
    </submittedName>
</protein>
<dbReference type="SUPFAM" id="SSF52047">
    <property type="entry name" value="RNI-like"/>
    <property type="match status" value="1"/>
</dbReference>